<evidence type="ECO:0000313" key="5">
    <source>
        <dbReference type="Proteomes" id="UP000199036"/>
    </source>
</evidence>
<evidence type="ECO:0000256" key="1">
    <source>
        <dbReference type="SAM" id="MobiDB-lite"/>
    </source>
</evidence>
<dbReference type="InterPro" id="IPR051045">
    <property type="entry name" value="TonB-dependent_transducer"/>
</dbReference>
<accession>A0A1I5ET21</accession>
<protein>
    <submittedName>
        <fullName evidence="4">Protein TonB</fullName>
    </submittedName>
</protein>
<keyword evidence="2" id="KW-0472">Membrane</keyword>
<feature type="region of interest" description="Disordered" evidence="1">
    <location>
        <begin position="80"/>
        <end position="194"/>
    </location>
</feature>
<dbReference type="GO" id="GO:0098797">
    <property type="term" value="C:plasma membrane protein complex"/>
    <property type="evidence" value="ECO:0007669"/>
    <property type="project" value="TreeGrafter"/>
</dbReference>
<dbReference type="GO" id="GO:0055085">
    <property type="term" value="P:transmembrane transport"/>
    <property type="evidence" value="ECO:0007669"/>
    <property type="project" value="InterPro"/>
</dbReference>
<dbReference type="GO" id="GO:0031992">
    <property type="term" value="F:energy transducer activity"/>
    <property type="evidence" value="ECO:0007669"/>
    <property type="project" value="TreeGrafter"/>
</dbReference>
<dbReference type="RefSeq" id="WP_091525346.1">
    <property type="nucleotide sequence ID" value="NZ_FOVI01000022.1"/>
</dbReference>
<feature type="compositionally biased region" description="Basic and acidic residues" evidence="1">
    <location>
        <begin position="92"/>
        <end position="165"/>
    </location>
</feature>
<dbReference type="Proteomes" id="UP000199036">
    <property type="component" value="Unassembled WGS sequence"/>
</dbReference>
<feature type="compositionally biased region" description="Basic and acidic residues" evidence="1">
    <location>
        <begin position="179"/>
        <end position="191"/>
    </location>
</feature>
<dbReference type="Gene3D" id="3.30.1150.10">
    <property type="match status" value="1"/>
</dbReference>
<proteinExistence type="predicted"/>
<sequence length="294" mass="32672">MANINLFGKDWINVVFEGRNKAYGAYKLRQENPKTTLLALLLGVVCIGLAFGGSVAYKSLFGERFGKDKDETGVEILDVQLPELPEPEEPIEEIKEEPVVEPPKEEPADASKSVQDEKKFTEMEVKKDTEVKKEEQKSQKEFDDDTQSGREDRKGDDKGDFKTKGEQTGGAESGSKGKGKGDQFSEEDSNKVHSFVQQKAAPNEGLQAFFSSFIRKFNAPDVGGNVNEISVRLKFVVEKDGSFTDVQVSGADPHNMGREAIRVLKSMPKWKPAEHNGKKVRSSFTLPIKVRVNN</sequence>
<keyword evidence="5" id="KW-1185">Reference proteome</keyword>
<reference evidence="5" key="1">
    <citation type="submission" date="2016-10" db="EMBL/GenBank/DDBJ databases">
        <authorList>
            <person name="Varghese N."/>
            <person name="Submissions S."/>
        </authorList>
    </citation>
    <scope>NUCLEOTIDE SEQUENCE [LARGE SCALE GENOMIC DNA]</scope>
    <source>
        <strain evidence="5">DS-12</strain>
    </source>
</reference>
<gene>
    <name evidence="4" type="ORF">SAMN05421741_12237</name>
</gene>
<dbReference type="PANTHER" id="PTHR33446:SF2">
    <property type="entry name" value="PROTEIN TONB"/>
    <property type="match status" value="1"/>
</dbReference>
<evidence type="ECO:0000259" key="3">
    <source>
        <dbReference type="Pfam" id="PF03544"/>
    </source>
</evidence>
<dbReference type="SUPFAM" id="SSF74653">
    <property type="entry name" value="TolA/TonB C-terminal domain"/>
    <property type="match status" value="1"/>
</dbReference>
<dbReference type="Pfam" id="PF03544">
    <property type="entry name" value="TonB_C"/>
    <property type="match status" value="1"/>
</dbReference>
<name>A0A1I5ET21_9FLAO</name>
<evidence type="ECO:0000313" key="4">
    <source>
        <dbReference type="EMBL" id="SFO14589.1"/>
    </source>
</evidence>
<dbReference type="OrthoDB" id="1095452at2"/>
<dbReference type="EMBL" id="FOVI01000022">
    <property type="protein sequence ID" value="SFO14589.1"/>
    <property type="molecule type" value="Genomic_DNA"/>
</dbReference>
<dbReference type="STRING" id="913024.SAMN05421741_12237"/>
<evidence type="ECO:0000256" key="2">
    <source>
        <dbReference type="SAM" id="Phobius"/>
    </source>
</evidence>
<keyword evidence="2" id="KW-0812">Transmembrane</keyword>
<feature type="transmembrane region" description="Helical" evidence="2">
    <location>
        <begin position="37"/>
        <end position="57"/>
    </location>
</feature>
<dbReference type="PANTHER" id="PTHR33446">
    <property type="entry name" value="PROTEIN TONB-RELATED"/>
    <property type="match status" value="1"/>
</dbReference>
<feature type="domain" description="TonB C-terminal" evidence="3">
    <location>
        <begin position="230"/>
        <end position="289"/>
    </location>
</feature>
<keyword evidence="2" id="KW-1133">Transmembrane helix</keyword>
<organism evidence="4 5">
    <name type="scientific">Paenimyroides ummariense</name>
    <dbReference type="NCBI Taxonomy" id="913024"/>
    <lineage>
        <taxon>Bacteria</taxon>
        <taxon>Pseudomonadati</taxon>
        <taxon>Bacteroidota</taxon>
        <taxon>Flavobacteriia</taxon>
        <taxon>Flavobacteriales</taxon>
        <taxon>Flavobacteriaceae</taxon>
        <taxon>Paenimyroides</taxon>
    </lineage>
</organism>
<dbReference type="AlphaFoldDB" id="A0A1I5ET21"/>
<dbReference type="InterPro" id="IPR037682">
    <property type="entry name" value="TonB_C"/>
</dbReference>